<dbReference type="KEGG" id="rdp:RD2015_2423"/>
<accession>A0A0U3MH96</accession>
<sequence>MFFPSTAPTSSAPTRTGLPPGAIALPLPSQHSLLDVATPLNDAAIRPGHCVTPRPHSRGLSAERRFALLDIADDHGRVHGRDLLFRRDSMVLPTADHDSITRVSCSLANALLEGYAANSLPTGELLVPMDEAVLSSPIAPALTPDIGAILLHPSLAVTTQVLMRVAQLRALGIRFSIDGVSSLDDPRWLLAPYADSVRLHLDQTAPDMLHTLVARADAEGLEVIGCGVQSMTGYRRLEHLVVTKLQGPVIAAPLELIVPALPGCDEAVLRRMQLLQANHVSAQAMATALSADPALVMRLLVLHRLYVGRREEEPVSLAALVKSLPRGVLSAWLEILRRTACHGHHLGWGRAVRDQVEVYQRSVLRQSDSQDREAVDASVWLFLRRLCSPSHYLKTLRHPG</sequence>
<organism evidence="2 3">
    <name type="scientific">Roseateles depolymerans</name>
    <dbReference type="NCBI Taxonomy" id="76731"/>
    <lineage>
        <taxon>Bacteria</taxon>
        <taxon>Pseudomonadati</taxon>
        <taxon>Pseudomonadota</taxon>
        <taxon>Betaproteobacteria</taxon>
        <taxon>Burkholderiales</taxon>
        <taxon>Sphaerotilaceae</taxon>
        <taxon>Roseateles</taxon>
    </lineage>
</organism>
<protein>
    <submittedName>
        <fullName evidence="2">Uncharacterized protein</fullName>
    </submittedName>
</protein>
<gene>
    <name evidence="2" type="ORF">RD2015_2423</name>
</gene>
<reference evidence="2 3" key="1">
    <citation type="submission" date="2015-12" db="EMBL/GenBank/DDBJ databases">
        <title>Complete genome of Roseateles depolymerans KCTC 42856.</title>
        <authorList>
            <person name="Kim K.M."/>
        </authorList>
    </citation>
    <scope>NUCLEOTIDE SEQUENCE [LARGE SCALE GENOMIC DNA]</scope>
    <source>
        <strain evidence="2 3">KCTC 42856</strain>
    </source>
</reference>
<dbReference type="InterPro" id="IPR035919">
    <property type="entry name" value="EAL_sf"/>
</dbReference>
<name>A0A0U3MH96_9BURK</name>
<keyword evidence="3" id="KW-1185">Reference proteome</keyword>
<evidence type="ECO:0000256" key="1">
    <source>
        <dbReference type="SAM" id="MobiDB-lite"/>
    </source>
</evidence>
<evidence type="ECO:0000313" key="3">
    <source>
        <dbReference type="Proteomes" id="UP000060699"/>
    </source>
</evidence>
<feature type="region of interest" description="Disordered" evidence="1">
    <location>
        <begin position="1"/>
        <end position="20"/>
    </location>
</feature>
<evidence type="ECO:0000313" key="2">
    <source>
        <dbReference type="EMBL" id="ALV06892.1"/>
    </source>
</evidence>
<dbReference type="EMBL" id="CP013729">
    <property type="protein sequence ID" value="ALV06892.1"/>
    <property type="molecule type" value="Genomic_DNA"/>
</dbReference>
<proteinExistence type="predicted"/>
<dbReference type="SUPFAM" id="SSF141868">
    <property type="entry name" value="EAL domain-like"/>
    <property type="match status" value="1"/>
</dbReference>
<dbReference type="OrthoDB" id="9804751at2"/>
<dbReference type="AlphaFoldDB" id="A0A0U3MH96"/>
<dbReference type="Proteomes" id="UP000060699">
    <property type="component" value="Chromosome"/>
</dbReference>
<dbReference type="RefSeq" id="WP_058935107.1">
    <property type="nucleotide sequence ID" value="NZ_CP013729.1"/>
</dbReference>